<dbReference type="HOGENOM" id="CLU_000604_1_22_9"/>
<dbReference type="InterPro" id="IPR015854">
    <property type="entry name" value="ABC_transpr_LolD-like"/>
</dbReference>
<dbReference type="STRING" id="679936.Sulac_1943"/>
<keyword evidence="5" id="KW-0378">Hydrolase</keyword>
<dbReference type="InterPro" id="IPR027417">
    <property type="entry name" value="P-loop_NTPase"/>
</dbReference>
<dbReference type="CDD" id="cd03255">
    <property type="entry name" value="ABC_MJ0796_LolCDE_FtsE"/>
    <property type="match status" value="1"/>
</dbReference>
<sequence>MNALIRLQEVKKSYRLGAEVLEVLHGIDLTVQSGEYVTIMGPSGSGKSTLMHILGCLDLPSAGEYWFEDQPLSRLGEAALTPIRRQKIGFVFQSFNLLPTLTAIENVALPLLYQRVDGRLRLERARQALERVGLGHRMQYRPNQLSGGQQQRVAIARALVTDPPLILADEPTGNLDTPTGQDVLELLQSLHREGHTIVLITHDVKVAGWGQRVVEIQDGRIIGDRQVSA</sequence>
<dbReference type="PATRIC" id="fig|679936.5.peg.2008"/>
<evidence type="ECO:0000256" key="3">
    <source>
        <dbReference type="ARBA" id="ARBA00022840"/>
    </source>
</evidence>
<keyword evidence="6" id="KW-1185">Reference proteome</keyword>
<dbReference type="Gene3D" id="3.40.50.300">
    <property type="entry name" value="P-loop containing nucleotide triphosphate hydrolases"/>
    <property type="match status" value="1"/>
</dbReference>
<dbReference type="AlphaFoldDB" id="G8U1B5"/>
<name>G8U1B5_SULAD</name>
<dbReference type="EMBL" id="CP003179">
    <property type="protein sequence ID" value="AEW05435.1"/>
    <property type="molecule type" value="Genomic_DNA"/>
</dbReference>
<feature type="domain" description="ABC transporter" evidence="4">
    <location>
        <begin position="5"/>
        <end position="229"/>
    </location>
</feature>
<protein>
    <submittedName>
        <fullName evidence="5">Phosphonate-transporting ATPase</fullName>
        <ecNumber evidence="5">3.6.3.28</ecNumber>
    </submittedName>
</protein>
<dbReference type="GO" id="GO:0098796">
    <property type="term" value="C:membrane protein complex"/>
    <property type="evidence" value="ECO:0007669"/>
    <property type="project" value="UniProtKB-ARBA"/>
</dbReference>
<dbReference type="SUPFAM" id="SSF52540">
    <property type="entry name" value="P-loop containing nucleoside triphosphate hydrolases"/>
    <property type="match status" value="1"/>
</dbReference>
<dbReference type="InterPro" id="IPR017871">
    <property type="entry name" value="ABC_transporter-like_CS"/>
</dbReference>
<evidence type="ECO:0000256" key="2">
    <source>
        <dbReference type="ARBA" id="ARBA00022741"/>
    </source>
</evidence>
<dbReference type="GO" id="GO:0005524">
    <property type="term" value="F:ATP binding"/>
    <property type="evidence" value="ECO:0007669"/>
    <property type="project" value="UniProtKB-KW"/>
</dbReference>
<reference evidence="6" key="1">
    <citation type="submission" date="2011-12" db="EMBL/GenBank/DDBJ databases">
        <title>The complete genome of chromosome of Sulfobacillus acidophilus DSM 10332.</title>
        <authorList>
            <person name="Lucas S."/>
            <person name="Han J."/>
            <person name="Lapidus A."/>
            <person name="Bruce D."/>
            <person name="Goodwin L."/>
            <person name="Pitluck S."/>
            <person name="Peters L."/>
            <person name="Kyrpides N."/>
            <person name="Mavromatis K."/>
            <person name="Ivanova N."/>
            <person name="Mikhailova N."/>
            <person name="Chertkov O."/>
            <person name="Saunders E."/>
            <person name="Detter J.C."/>
            <person name="Tapia R."/>
            <person name="Han C."/>
            <person name="Land M."/>
            <person name="Hauser L."/>
            <person name="Markowitz V."/>
            <person name="Cheng J.-F."/>
            <person name="Hugenholtz P."/>
            <person name="Woyke T."/>
            <person name="Wu D."/>
            <person name="Pukall R."/>
            <person name="Gehrich-Schroeter G."/>
            <person name="Schneider S."/>
            <person name="Klenk H.-P."/>
            <person name="Eisen J.A."/>
        </authorList>
    </citation>
    <scope>NUCLEOTIDE SEQUENCE [LARGE SCALE GENOMIC DNA]</scope>
    <source>
        <strain evidence="6">ATCC 700253 / DSM 10332 / NAL</strain>
    </source>
</reference>
<dbReference type="GO" id="GO:0005886">
    <property type="term" value="C:plasma membrane"/>
    <property type="evidence" value="ECO:0007669"/>
    <property type="project" value="TreeGrafter"/>
</dbReference>
<dbReference type="PROSITE" id="PS50893">
    <property type="entry name" value="ABC_TRANSPORTER_2"/>
    <property type="match status" value="1"/>
</dbReference>
<reference evidence="5 6" key="2">
    <citation type="journal article" date="2012" name="Stand. Genomic Sci.">
        <title>Complete genome sequence of the moderately thermophilic mineral-sulfide-oxidizing firmicute Sulfobacillus acidophilus type strain (NAL(T)).</title>
        <authorList>
            <person name="Anderson I."/>
            <person name="Chertkov O."/>
            <person name="Chen A."/>
            <person name="Saunders E."/>
            <person name="Lapidus A."/>
            <person name="Nolan M."/>
            <person name="Lucas S."/>
            <person name="Hammon N."/>
            <person name="Deshpande S."/>
            <person name="Cheng J.F."/>
            <person name="Han C."/>
            <person name="Tapia R."/>
            <person name="Goodwin L.A."/>
            <person name="Pitluck S."/>
            <person name="Liolios K."/>
            <person name="Pagani I."/>
            <person name="Ivanova N."/>
            <person name="Mikhailova N."/>
            <person name="Pati A."/>
            <person name="Palaniappan K."/>
            <person name="Land M."/>
            <person name="Pan C."/>
            <person name="Rohde M."/>
            <person name="Pukall R."/>
            <person name="Goker M."/>
            <person name="Detter J.C."/>
            <person name="Woyke T."/>
            <person name="Bristow J."/>
            <person name="Eisen J.A."/>
            <person name="Markowitz V."/>
            <person name="Hugenholtz P."/>
            <person name="Kyrpides N.C."/>
            <person name="Klenk H.P."/>
            <person name="Mavromatis K."/>
        </authorList>
    </citation>
    <scope>NUCLEOTIDE SEQUENCE [LARGE SCALE GENOMIC DNA]</scope>
    <source>
        <strain evidence="6">ATCC 700253 / DSM 10332 / NAL</strain>
    </source>
</reference>
<keyword evidence="3" id="KW-0067">ATP-binding</keyword>
<dbReference type="Pfam" id="PF00005">
    <property type="entry name" value="ABC_tran"/>
    <property type="match status" value="1"/>
</dbReference>
<dbReference type="PANTHER" id="PTHR24220">
    <property type="entry name" value="IMPORT ATP-BINDING PROTEIN"/>
    <property type="match status" value="1"/>
</dbReference>
<dbReference type="KEGG" id="sap:Sulac_1943"/>
<evidence type="ECO:0000313" key="5">
    <source>
        <dbReference type="EMBL" id="AEW05435.1"/>
    </source>
</evidence>
<dbReference type="FunFam" id="3.40.50.300:FF:000032">
    <property type="entry name" value="Export ABC transporter ATP-binding protein"/>
    <property type="match status" value="1"/>
</dbReference>
<keyword evidence="2" id="KW-0547">Nucleotide-binding</keyword>
<dbReference type="GO" id="GO:0016887">
    <property type="term" value="F:ATP hydrolysis activity"/>
    <property type="evidence" value="ECO:0007669"/>
    <property type="project" value="InterPro"/>
</dbReference>
<evidence type="ECO:0000259" key="4">
    <source>
        <dbReference type="PROSITE" id="PS50893"/>
    </source>
</evidence>
<dbReference type="Proteomes" id="UP000005439">
    <property type="component" value="Chromosome"/>
</dbReference>
<dbReference type="InterPro" id="IPR003439">
    <property type="entry name" value="ABC_transporter-like_ATP-bd"/>
</dbReference>
<dbReference type="EC" id="3.6.3.28" evidence="5"/>
<dbReference type="SMART" id="SM00382">
    <property type="entry name" value="AAA"/>
    <property type="match status" value="1"/>
</dbReference>
<organism evidence="5 6">
    <name type="scientific">Sulfobacillus acidophilus (strain ATCC 700253 / DSM 10332 / NAL)</name>
    <dbReference type="NCBI Taxonomy" id="679936"/>
    <lineage>
        <taxon>Bacteria</taxon>
        <taxon>Bacillati</taxon>
        <taxon>Bacillota</taxon>
        <taxon>Clostridia</taxon>
        <taxon>Eubacteriales</taxon>
        <taxon>Clostridiales Family XVII. Incertae Sedis</taxon>
        <taxon>Sulfobacillus</taxon>
    </lineage>
</organism>
<dbReference type="GO" id="GO:0022857">
    <property type="term" value="F:transmembrane transporter activity"/>
    <property type="evidence" value="ECO:0007669"/>
    <property type="project" value="TreeGrafter"/>
</dbReference>
<dbReference type="PROSITE" id="PS00211">
    <property type="entry name" value="ABC_TRANSPORTER_1"/>
    <property type="match status" value="1"/>
</dbReference>
<dbReference type="InterPro" id="IPR017911">
    <property type="entry name" value="MacB-like_ATP-bd"/>
</dbReference>
<evidence type="ECO:0000256" key="1">
    <source>
        <dbReference type="ARBA" id="ARBA00022448"/>
    </source>
</evidence>
<gene>
    <name evidence="5" type="ordered locus">Sulac_1943</name>
</gene>
<dbReference type="InterPro" id="IPR003593">
    <property type="entry name" value="AAA+_ATPase"/>
</dbReference>
<keyword evidence="1" id="KW-0813">Transport</keyword>
<dbReference type="PANTHER" id="PTHR24220:SF86">
    <property type="entry name" value="ABC TRANSPORTER ABCH.1"/>
    <property type="match status" value="1"/>
</dbReference>
<evidence type="ECO:0000313" key="6">
    <source>
        <dbReference type="Proteomes" id="UP000005439"/>
    </source>
</evidence>
<proteinExistence type="predicted"/>
<accession>G8U1B5</accession>